<dbReference type="EMBL" id="KN716256">
    <property type="protein sequence ID" value="KJH48779.1"/>
    <property type="molecule type" value="Genomic_DNA"/>
</dbReference>
<evidence type="ECO:0000256" key="2">
    <source>
        <dbReference type="SAM" id="Phobius"/>
    </source>
</evidence>
<dbReference type="OrthoDB" id="10257284at2759"/>
<dbReference type="InterPro" id="IPR050645">
    <property type="entry name" value="Histidine_acid_phosphatase"/>
</dbReference>
<dbReference type="Pfam" id="PF00328">
    <property type="entry name" value="His_Phos_2"/>
    <property type="match status" value="1"/>
</dbReference>
<protein>
    <submittedName>
        <fullName evidence="3">Histidine acid phosphatase</fullName>
    </submittedName>
</protein>
<evidence type="ECO:0000313" key="3">
    <source>
        <dbReference type="EMBL" id="KJH48779.1"/>
    </source>
</evidence>
<name>A0A0D8XYF5_DICVI</name>
<dbReference type="Gene3D" id="3.40.50.1240">
    <property type="entry name" value="Phosphoglycerate mutase-like"/>
    <property type="match status" value="1"/>
</dbReference>
<organism evidence="3 4">
    <name type="scientific">Dictyocaulus viviparus</name>
    <name type="common">Bovine lungworm</name>
    <dbReference type="NCBI Taxonomy" id="29172"/>
    <lineage>
        <taxon>Eukaryota</taxon>
        <taxon>Metazoa</taxon>
        <taxon>Ecdysozoa</taxon>
        <taxon>Nematoda</taxon>
        <taxon>Chromadorea</taxon>
        <taxon>Rhabditida</taxon>
        <taxon>Rhabditina</taxon>
        <taxon>Rhabditomorpha</taxon>
        <taxon>Strongyloidea</taxon>
        <taxon>Metastrongylidae</taxon>
        <taxon>Dictyocaulus</taxon>
    </lineage>
</organism>
<evidence type="ECO:0000256" key="1">
    <source>
        <dbReference type="ARBA" id="ARBA00005375"/>
    </source>
</evidence>
<comment type="similarity">
    <text evidence="1">Belongs to the histidine acid phosphatase family.</text>
</comment>
<dbReference type="AlphaFoldDB" id="A0A0D8XYF5"/>
<dbReference type="GO" id="GO:0016791">
    <property type="term" value="F:phosphatase activity"/>
    <property type="evidence" value="ECO:0007669"/>
    <property type="project" value="UniProtKB-ARBA"/>
</dbReference>
<evidence type="ECO:0000313" key="4">
    <source>
        <dbReference type="Proteomes" id="UP000053766"/>
    </source>
</evidence>
<keyword evidence="2" id="KW-0812">Transmembrane</keyword>
<keyword evidence="4" id="KW-1185">Reference proteome</keyword>
<dbReference type="InterPro" id="IPR029033">
    <property type="entry name" value="His_PPase_superfam"/>
</dbReference>
<dbReference type="PANTHER" id="PTHR11567:SF171">
    <property type="entry name" value="ACID PHOSPHATASE FAMILY"/>
    <property type="match status" value="1"/>
</dbReference>
<reference evidence="4" key="2">
    <citation type="journal article" date="2016" name="Sci. Rep.">
        <title>Dictyocaulus viviparus genome, variome and transcriptome elucidate lungworm biology and support future intervention.</title>
        <authorList>
            <person name="McNulty S.N."/>
            <person name="Strube C."/>
            <person name="Rosa B.A."/>
            <person name="Martin J.C."/>
            <person name="Tyagi R."/>
            <person name="Choi Y.J."/>
            <person name="Wang Q."/>
            <person name="Hallsworth Pepin K."/>
            <person name="Zhang X."/>
            <person name="Ozersky P."/>
            <person name="Wilson R.K."/>
            <person name="Sternberg P.W."/>
            <person name="Gasser R.B."/>
            <person name="Mitreva M."/>
        </authorList>
    </citation>
    <scope>NUCLEOTIDE SEQUENCE [LARGE SCALE GENOMIC DNA]</scope>
    <source>
        <strain evidence="4">HannoverDv2000</strain>
    </source>
</reference>
<feature type="transmembrane region" description="Helical" evidence="2">
    <location>
        <begin position="392"/>
        <end position="412"/>
    </location>
</feature>
<dbReference type="STRING" id="29172.A0A0D8XYF5"/>
<gene>
    <name evidence="3" type="ORF">DICVIV_05104</name>
</gene>
<dbReference type="SUPFAM" id="SSF53254">
    <property type="entry name" value="Phosphoglycerate mutase-like"/>
    <property type="match status" value="1"/>
</dbReference>
<keyword evidence="2" id="KW-1133">Transmembrane helix</keyword>
<dbReference type="InterPro" id="IPR000560">
    <property type="entry name" value="His_Pase_clade-2"/>
</dbReference>
<reference evidence="3 4" key="1">
    <citation type="submission" date="2013-11" db="EMBL/GenBank/DDBJ databases">
        <title>Draft genome of the bovine lungworm Dictyocaulus viviparus.</title>
        <authorList>
            <person name="Mitreva M."/>
        </authorList>
    </citation>
    <scope>NUCLEOTIDE SEQUENCE [LARGE SCALE GENOMIC DNA]</scope>
    <source>
        <strain evidence="3 4">HannoverDv2000</strain>
    </source>
</reference>
<proteinExistence type="inferred from homology"/>
<dbReference type="Proteomes" id="UP000053766">
    <property type="component" value="Unassembled WGS sequence"/>
</dbReference>
<dbReference type="PANTHER" id="PTHR11567">
    <property type="entry name" value="ACID PHOSPHATASE-RELATED"/>
    <property type="match status" value="1"/>
</dbReference>
<keyword evidence="2" id="KW-0472">Membrane</keyword>
<dbReference type="CDD" id="cd07061">
    <property type="entry name" value="HP_HAP_like"/>
    <property type="match status" value="1"/>
</dbReference>
<accession>A0A0D8XYF5</accession>
<sequence>MITNGRTLSRPTPQPEDEMNFLRILTVLNVLHDVFTQKRSTLQFVEFWFRHGERTPTRYMYFPSDVPLVPYSEAEAGELTNKGIQQAYQRGKFIRRNYDKFLGDTYHPSQIHVWAGDDNRTVISAEVVLAAVYEMDNEHSKLETLSWQPVATHNDPTIDWVAMGIEGLCTVYEKTFYESPEYQSILDAFNPTFIEFLENHTGVAIRSPIDFDHVTDALETKLMMNNFELPFPKWAEPIRLNITNIRSIFHQRIADAQRNTVGMYHSELFMSYIEDHISRPSRKKNRAVFISGHDVNLIAIGRQLNIAPLTTAIVPYAALLVVELHKINGSYFIEIWYASSLDDQLEQLTIPECGNPCSLGILRNILKDERLSRVDWELKCRGFGPQMGSDSIVIALILLIVTFFIATVMLLYRTLSYRKQLKDLKDPERRRLLLDNVDTLDNSYP</sequence>